<evidence type="ECO:0000259" key="1">
    <source>
        <dbReference type="Pfam" id="PF25244"/>
    </source>
</evidence>
<dbReference type="EMBL" id="CALNXK010000012">
    <property type="protein sequence ID" value="CAH3044879.1"/>
    <property type="molecule type" value="Genomic_DNA"/>
</dbReference>
<dbReference type="InterPro" id="IPR036397">
    <property type="entry name" value="RNaseH_sf"/>
</dbReference>
<dbReference type="Gene3D" id="3.30.420.10">
    <property type="entry name" value="Ribonuclease H-like superfamily/Ribonuclease H"/>
    <property type="match status" value="1"/>
</dbReference>
<gene>
    <name evidence="2" type="ORF">PLOB_00004524</name>
</gene>
<accession>A0ABN8N7T5</accession>
<reference evidence="2 3" key="1">
    <citation type="submission" date="2022-05" db="EMBL/GenBank/DDBJ databases">
        <authorList>
            <consortium name="Genoscope - CEA"/>
            <person name="William W."/>
        </authorList>
    </citation>
    <scope>NUCLEOTIDE SEQUENCE [LARGE SCALE GENOMIC DNA]</scope>
</reference>
<protein>
    <recommendedName>
        <fullName evidence="1">PML C-terminal domain-containing protein</fullName>
    </recommendedName>
</protein>
<keyword evidence="3" id="KW-1185">Reference proteome</keyword>
<proteinExistence type="predicted"/>
<dbReference type="Proteomes" id="UP001159405">
    <property type="component" value="Unassembled WGS sequence"/>
</dbReference>
<comment type="caution">
    <text evidence="2">The sequence shown here is derived from an EMBL/GenBank/DDBJ whole genome shotgun (WGS) entry which is preliminary data.</text>
</comment>
<organism evidence="2 3">
    <name type="scientific">Porites lobata</name>
    <dbReference type="NCBI Taxonomy" id="104759"/>
    <lineage>
        <taxon>Eukaryota</taxon>
        <taxon>Metazoa</taxon>
        <taxon>Cnidaria</taxon>
        <taxon>Anthozoa</taxon>
        <taxon>Hexacorallia</taxon>
        <taxon>Scleractinia</taxon>
        <taxon>Fungiina</taxon>
        <taxon>Poritidae</taxon>
        <taxon>Porites</taxon>
    </lineage>
</organism>
<feature type="domain" description="PML C-terminal" evidence="1">
    <location>
        <begin position="116"/>
        <end position="183"/>
    </location>
</feature>
<evidence type="ECO:0000313" key="3">
    <source>
        <dbReference type="Proteomes" id="UP001159405"/>
    </source>
</evidence>
<dbReference type="InterPro" id="IPR057617">
    <property type="entry name" value="PML_C"/>
</dbReference>
<name>A0ABN8N7T5_9CNID</name>
<sequence length="187" mass="20615">MKELNMHFADSLILIRNLIKEKHAGLKQDDGSFIKINQEALYKHLFGTDFQGHDALEDVKALSKILFKSSLQLSLSKIVNKSGTTDINSAIGDMNNLDRSHGLLKSFDEIIGDLSEGGVMNKSTAKKLADSGLGFHHLKSLFDTQGEQGLLAILANPPTNSRRVRVRGTGDPLTLHVILNHFKKIQS</sequence>
<dbReference type="Pfam" id="PF25244">
    <property type="entry name" value="PML_C"/>
    <property type="match status" value="1"/>
</dbReference>
<evidence type="ECO:0000313" key="2">
    <source>
        <dbReference type="EMBL" id="CAH3044879.1"/>
    </source>
</evidence>